<evidence type="ECO:0000313" key="1">
    <source>
        <dbReference type="EMBL" id="CCM80175.1"/>
    </source>
</evidence>
<dbReference type="EMBL" id="CANI01000081">
    <property type="protein sequence ID" value="CCM80175.1"/>
    <property type="molecule type" value="Genomic_DNA"/>
</dbReference>
<evidence type="ECO:0000313" key="2">
    <source>
        <dbReference type="Proteomes" id="UP000009319"/>
    </source>
</evidence>
<reference evidence="1 2" key="1">
    <citation type="journal article" date="2013" name="Genome Announc.">
        <title>Draft Genome Sequence of Rhizobium mesoamericanum STM3625, a Nitrogen-Fixing Symbiont of Mimosa pudica Isolated in French Guiana (South America).</title>
        <authorList>
            <person name="Moulin L."/>
            <person name="Mornico D."/>
            <person name="Melkonian R."/>
            <person name="Klonowska A."/>
        </authorList>
    </citation>
    <scope>NUCLEOTIDE SEQUENCE [LARGE SCALE GENOMIC DNA]</scope>
    <source>
        <strain evidence="1 2">STM3625</strain>
    </source>
</reference>
<sequence length="103" mass="11195">MRAPPEAVVLVAIGNDPAMGSLVTMQVLAGVWGNDLLFAVRPGGPRQAGAFRPLPQPTTGVGNIPSPFNGRRSYWRGQADGFRKTRICYSNGFHPNHRLNVLR</sequence>
<comment type="caution">
    <text evidence="1">The sequence shown here is derived from an EMBL/GenBank/DDBJ whole genome shotgun (WGS) entry which is preliminary data.</text>
</comment>
<proteinExistence type="predicted"/>
<name>K0Q4S9_9HYPH</name>
<organism evidence="1 2">
    <name type="scientific">Rhizobium mesoamericanum STM3625</name>
    <dbReference type="NCBI Taxonomy" id="1211777"/>
    <lineage>
        <taxon>Bacteria</taxon>
        <taxon>Pseudomonadati</taxon>
        <taxon>Pseudomonadota</taxon>
        <taxon>Alphaproteobacteria</taxon>
        <taxon>Hyphomicrobiales</taxon>
        <taxon>Rhizobiaceae</taxon>
        <taxon>Rhizobium/Agrobacterium group</taxon>
        <taxon>Rhizobium</taxon>
    </lineage>
</organism>
<keyword evidence="2" id="KW-1185">Reference proteome</keyword>
<accession>K0Q4S9</accession>
<dbReference type="AlphaFoldDB" id="K0Q4S9"/>
<dbReference type="Proteomes" id="UP000009319">
    <property type="component" value="Unassembled WGS sequence"/>
</dbReference>
<dbReference type="HOGENOM" id="CLU_2261561_0_0_5"/>
<gene>
    <name evidence="1" type="ORF">BN77_p2180075</name>
</gene>
<protein>
    <submittedName>
        <fullName evidence="1">Uncharacterized protein</fullName>
    </submittedName>
</protein>